<proteinExistence type="predicted"/>
<keyword evidence="2" id="KW-1185">Reference proteome</keyword>
<reference evidence="1" key="1">
    <citation type="submission" date="2020-03" db="EMBL/GenBank/DDBJ databases">
        <authorList>
            <person name="Weist P."/>
        </authorList>
    </citation>
    <scope>NUCLEOTIDE SEQUENCE</scope>
</reference>
<evidence type="ECO:0000313" key="1">
    <source>
        <dbReference type="EMBL" id="CAB1451437.1"/>
    </source>
</evidence>
<sequence>MTLTVQPIPAPQIKAPMAQVETVLKTVIHDKEPGEIVLKLRRMGENSLGVPTVHHPKPSQLTAAHEGVWEVMVGIDGNFLLYHHSGRPNIFAAICLSLRAAPPRCARLPTHRVQRPWALCPRRPGTSLSCGLFDIRRAVTGTEVKLSHYIN</sequence>
<gene>
    <name evidence="1" type="ORF">PLEPLA_LOCUS39131</name>
</gene>
<dbReference type="Proteomes" id="UP001153269">
    <property type="component" value="Unassembled WGS sequence"/>
</dbReference>
<comment type="caution">
    <text evidence="1">The sequence shown here is derived from an EMBL/GenBank/DDBJ whole genome shotgun (WGS) entry which is preliminary data.</text>
</comment>
<name>A0A9N7VLD4_PLEPL</name>
<evidence type="ECO:0000313" key="2">
    <source>
        <dbReference type="Proteomes" id="UP001153269"/>
    </source>
</evidence>
<accession>A0A9N7VLD4</accession>
<dbReference type="AlphaFoldDB" id="A0A9N7VLD4"/>
<organism evidence="1 2">
    <name type="scientific">Pleuronectes platessa</name>
    <name type="common">European plaice</name>
    <dbReference type="NCBI Taxonomy" id="8262"/>
    <lineage>
        <taxon>Eukaryota</taxon>
        <taxon>Metazoa</taxon>
        <taxon>Chordata</taxon>
        <taxon>Craniata</taxon>
        <taxon>Vertebrata</taxon>
        <taxon>Euteleostomi</taxon>
        <taxon>Actinopterygii</taxon>
        <taxon>Neopterygii</taxon>
        <taxon>Teleostei</taxon>
        <taxon>Neoteleostei</taxon>
        <taxon>Acanthomorphata</taxon>
        <taxon>Carangaria</taxon>
        <taxon>Pleuronectiformes</taxon>
        <taxon>Pleuronectoidei</taxon>
        <taxon>Pleuronectidae</taxon>
        <taxon>Pleuronectes</taxon>
    </lineage>
</organism>
<dbReference type="EMBL" id="CADEAL010004089">
    <property type="protein sequence ID" value="CAB1451437.1"/>
    <property type="molecule type" value="Genomic_DNA"/>
</dbReference>
<protein>
    <submittedName>
        <fullName evidence="1">Uncharacterized protein</fullName>
    </submittedName>
</protein>